<dbReference type="Proteomes" id="UP000681722">
    <property type="component" value="Unassembled WGS sequence"/>
</dbReference>
<dbReference type="Gene3D" id="3.40.50.620">
    <property type="entry name" value="HUPs"/>
    <property type="match status" value="1"/>
</dbReference>
<sequence length="534" mass="61018">MKHTNIYFIILNPSAFRALSIVLAYFKESKQYIIVDTKIGWYNLYVYTPLQTHLFFYMAKMPRFVHTITNSITEFNANIVTYSRTLLIIPIAWLLKYDHNIGVCLLILLHDFLDHVDDIVAKTQTRIYGEIDDRLLSGFMHAFCDKIVNIFCLWTILLEINFSQTSYLQTMVVICLCYTIIGAETVLGIVRIQDYFHASLGGHKQLSETDTTAAAAIEGKLKKKLESMGLAFLCLSTGYATPFNHWSGIMGVICFSLTVRFAYVNLTEKLRAREKIDKLVNKAEPSAIQRSINIINATKSNSESTTSGRAITLDSILRESKTKAKYQSNSANYSSKNVTLNEKSLENFPINHSATTMRQIKEEDEEMRKLGVIRNASLPIIWIDGRADKVYTIGCFDLFHEGHRLLLLRMRQFGREVIVGVHDSRSIHKLKKRVPVDGTDKRMLNVKQYADQVYCISGTDPSAFVKCIVHLKENESALYIRGDDMADFPSRHVVESLMPVRFLPYTAGVSSTKLRQERYSHIRSDDLEHLEMIN</sequence>
<keyword evidence="3" id="KW-0812">Transmembrane</keyword>
<dbReference type="Gene3D" id="1.20.120.1760">
    <property type="match status" value="1"/>
</dbReference>
<keyword evidence="3" id="KW-1133">Transmembrane helix</keyword>
<evidence type="ECO:0000313" key="7">
    <source>
        <dbReference type="Proteomes" id="UP000663829"/>
    </source>
</evidence>
<evidence type="ECO:0000313" key="5">
    <source>
        <dbReference type="EMBL" id="CAF0893441.1"/>
    </source>
</evidence>
<comment type="caution">
    <text evidence="5">The sequence shown here is derived from an EMBL/GenBank/DDBJ whole genome shotgun (WGS) entry which is preliminary data.</text>
</comment>
<dbReference type="InterPro" id="IPR043130">
    <property type="entry name" value="CDP-OH_PTrfase_TM_dom"/>
</dbReference>
<keyword evidence="2" id="KW-0548">Nucleotidyltransferase</keyword>
<dbReference type="Proteomes" id="UP000663829">
    <property type="component" value="Unassembled WGS sequence"/>
</dbReference>
<feature type="transmembrane region" description="Helical" evidence="3">
    <location>
        <begin position="248"/>
        <end position="266"/>
    </location>
</feature>
<dbReference type="EMBL" id="CAJOBC010001415">
    <property type="protein sequence ID" value="CAF3677284.1"/>
    <property type="molecule type" value="Genomic_DNA"/>
</dbReference>
<evidence type="ECO:0000313" key="6">
    <source>
        <dbReference type="EMBL" id="CAF3677284.1"/>
    </source>
</evidence>
<feature type="transmembrane region" description="Helical" evidence="3">
    <location>
        <begin position="6"/>
        <end position="26"/>
    </location>
</feature>
<dbReference type="NCBIfam" id="TIGR00125">
    <property type="entry name" value="cyt_tran_rel"/>
    <property type="match status" value="1"/>
</dbReference>
<feature type="transmembrane region" description="Helical" evidence="3">
    <location>
        <begin position="168"/>
        <end position="190"/>
    </location>
</feature>
<dbReference type="OrthoDB" id="40021at2759"/>
<dbReference type="InterPro" id="IPR004821">
    <property type="entry name" value="Cyt_trans-like"/>
</dbReference>
<dbReference type="Pfam" id="PF01467">
    <property type="entry name" value="CTP_transf_like"/>
    <property type="match status" value="1"/>
</dbReference>
<dbReference type="AlphaFoldDB" id="A0A813Z560"/>
<reference evidence="5" key="1">
    <citation type="submission" date="2021-02" db="EMBL/GenBank/DDBJ databases">
        <authorList>
            <person name="Nowell W R."/>
        </authorList>
    </citation>
    <scope>NUCLEOTIDE SEQUENCE</scope>
</reference>
<keyword evidence="1" id="KW-0808">Transferase</keyword>
<feature type="transmembrane region" description="Helical" evidence="3">
    <location>
        <begin position="143"/>
        <end position="162"/>
    </location>
</feature>
<keyword evidence="7" id="KW-1185">Reference proteome</keyword>
<dbReference type="InterPro" id="IPR050385">
    <property type="entry name" value="Archaeal_FAD_synthase"/>
</dbReference>
<evidence type="ECO:0000256" key="2">
    <source>
        <dbReference type="ARBA" id="ARBA00022695"/>
    </source>
</evidence>
<keyword evidence="3" id="KW-0472">Membrane</keyword>
<dbReference type="GO" id="GO:0016779">
    <property type="term" value="F:nucleotidyltransferase activity"/>
    <property type="evidence" value="ECO:0007669"/>
    <property type="project" value="UniProtKB-KW"/>
</dbReference>
<protein>
    <recommendedName>
        <fullName evidence="4">Cytidyltransferase-like domain-containing protein</fullName>
    </recommendedName>
</protein>
<dbReference type="SUPFAM" id="SSF52374">
    <property type="entry name" value="Nucleotidylyl transferase"/>
    <property type="match status" value="1"/>
</dbReference>
<feature type="domain" description="Cytidyltransferase-like" evidence="4">
    <location>
        <begin position="391"/>
        <end position="516"/>
    </location>
</feature>
<organism evidence="5 7">
    <name type="scientific">Didymodactylos carnosus</name>
    <dbReference type="NCBI Taxonomy" id="1234261"/>
    <lineage>
        <taxon>Eukaryota</taxon>
        <taxon>Metazoa</taxon>
        <taxon>Spiralia</taxon>
        <taxon>Gnathifera</taxon>
        <taxon>Rotifera</taxon>
        <taxon>Eurotatoria</taxon>
        <taxon>Bdelloidea</taxon>
        <taxon>Philodinida</taxon>
        <taxon>Philodinidae</taxon>
        <taxon>Didymodactylos</taxon>
    </lineage>
</organism>
<proteinExistence type="predicted"/>
<dbReference type="EMBL" id="CAJNOQ010001415">
    <property type="protein sequence ID" value="CAF0893441.1"/>
    <property type="molecule type" value="Genomic_DNA"/>
</dbReference>
<dbReference type="PANTHER" id="PTHR43793">
    <property type="entry name" value="FAD SYNTHASE"/>
    <property type="match status" value="1"/>
</dbReference>
<evidence type="ECO:0000259" key="4">
    <source>
        <dbReference type="Pfam" id="PF01467"/>
    </source>
</evidence>
<dbReference type="InterPro" id="IPR014729">
    <property type="entry name" value="Rossmann-like_a/b/a_fold"/>
</dbReference>
<evidence type="ECO:0000256" key="1">
    <source>
        <dbReference type="ARBA" id="ARBA00022679"/>
    </source>
</evidence>
<accession>A0A813Z560</accession>
<dbReference type="PANTHER" id="PTHR43793:SF1">
    <property type="entry name" value="FAD SYNTHASE"/>
    <property type="match status" value="1"/>
</dbReference>
<evidence type="ECO:0000256" key="3">
    <source>
        <dbReference type="SAM" id="Phobius"/>
    </source>
</evidence>
<name>A0A813Z560_9BILA</name>
<gene>
    <name evidence="5" type="ORF">GPM918_LOCUS8248</name>
    <name evidence="6" type="ORF">SRO942_LOCUS8248</name>
</gene>